<evidence type="ECO:0000313" key="2">
    <source>
        <dbReference type="Proteomes" id="UP001620645"/>
    </source>
</evidence>
<protein>
    <recommendedName>
        <fullName evidence="3">Cellulose binding protein</fullName>
    </recommendedName>
</protein>
<proteinExistence type="predicted"/>
<name>A0ABD2JCU5_HETSC</name>
<organism evidence="1 2">
    <name type="scientific">Heterodera schachtii</name>
    <name type="common">Sugarbeet cyst nematode worm</name>
    <name type="synonym">Tylenchus schachtii</name>
    <dbReference type="NCBI Taxonomy" id="97005"/>
    <lineage>
        <taxon>Eukaryota</taxon>
        <taxon>Metazoa</taxon>
        <taxon>Ecdysozoa</taxon>
        <taxon>Nematoda</taxon>
        <taxon>Chromadorea</taxon>
        <taxon>Rhabditida</taxon>
        <taxon>Tylenchina</taxon>
        <taxon>Tylenchomorpha</taxon>
        <taxon>Tylenchoidea</taxon>
        <taxon>Heteroderidae</taxon>
        <taxon>Heteroderinae</taxon>
        <taxon>Heterodera</taxon>
    </lineage>
</organism>
<dbReference type="EMBL" id="JBICCN010000157">
    <property type="protein sequence ID" value="KAL3088436.1"/>
    <property type="molecule type" value="Genomic_DNA"/>
</dbReference>
<dbReference type="AlphaFoldDB" id="A0ABD2JCU5"/>
<accession>A0ABD2JCU5</accession>
<evidence type="ECO:0000313" key="1">
    <source>
        <dbReference type="EMBL" id="KAL3088436.1"/>
    </source>
</evidence>
<reference evidence="1 2" key="1">
    <citation type="submission" date="2024-10" db="EMBL/GenBank/DDBJ databases">
        <authorList>
            <person name="Kim D."/>
        </authorList>
    </citation>
    <scope>NUCLEOTIDE SEQUENCE [LARGE SCALE GENOMIC DNA]</scope>
    <source>
        <strain evidence="1">Taebaek</strain>
    </source>
</reference>
<dbReference type="Proteomes" id="UP001620645">
    <property type="component" value="Unassembled WGS sequence"/>
</dbReference>
<sequence>MPLPLSQKNPITVQLKLTNSTDTCSDYSLEFTNICFKLVNQVKFHVQVPKTSKLANHWGIVPLASDNGTADQQQLFTLPNNVHLYPGQSFTSAGISVNGADRPEIVILDVQSVLCTEKPDDAAAN</sequence>
<evidence type="ECO:0008006" key="3">
    <source>
        <dbReference type="Google" id="ProtNLM"/>
    </source>
</evidence>
<keyword evidence="2" id="KW-1185">Reference proteome</keyword>
<gene>
    <name evidence="1" type="ORF">niasHS_009887</name>
</gene>
<comment type="caution">
    <text evidence="1">The sequence shown here is derived from an EMBL/GenBank/DDBJ whole genome shotgun (WGS) entry which is preliminary data.</text>
</comment>